<name>A0ABM5L0T2_DIAVI</name>
<dbReference type="PIRSF" id="PIRSF000862">
    <property type="entry name" value="Steryl_ester_lip"/>
    <property type="match status" value="1"/>
</dbReference>
<dbReference type="EnsemblMetazoa" id="XM_050660088.1">
    <property type="protein sequence ID" value="XP_050516045.1"/>
    <property type="gene ID" value="LOC114332857"/>
</dbReference>
<protein>
    <recommendedName>
        <fullName evidence="2">Lipase</fullName>
    </recommendedName>
</protein>
<dbReference type="Gene3D" id="3.40.50.1820">
    <property type="entry name" value="alpha/beta hydrolase"/>
    <property type="match status" value="1"/>
</dbReference>
<comment type="similarity">
    <text evidence="1 2">Belongs to the AB hydrolase superfamily. Lipase family.</text>
</comment>
<sequence length="408" mass="46882">MIFDKYVIAAFCVYLFVFVCESKYSPRYNVMELTNQLGMTAEPHNVTTEDGYILKIFRIKAINGKEQENREPVLLQHGMAGSCEQFLQAKNNSLSLILFNNGFDVWLGNTRGNFYSRKHVSLDPDKDKEFWFYTLDQLGQYDQPAVIDHILKITGKQQLSYIGHSQGGGSLLAMASGRPEYNQKIKIFVGLAPGAYMKHNRHPFLVLSKYVLDLAKVRKLCYLHPKYLLQFLNLYELEAVSNSELFSKIIQGVCGEKVNYRINCRPIINFVSNSLTSLFDYSLAPQIFTTTPAGMGLFPVLHYAKMHISGTFQKYDWGPEINLQKYNSTVPPKYDWSKITCPTVLIYGLSDALVNHKDVKYMAKKLPNLVEMYKVADDRFNHLDFLWSKNITPLLHDKVLNILNNYRS</sequence>
<evidence type="ECO:0000256" key="2">
    <source>
        <dbReference type="PIRNR" id="PIRNR000862"/>
    </source>
</evidence>
<proteinExistence type="inferred from homology"/>
<dbReference type="GeneID" id="114332857"/>
<reference evidence="4" key="1">
    <citation type="submission" date="2025-05" db="UniProtKB">
        <authorList>
            <consortium name="EnsemblMetazoa"/>
        </authorList>
    </citation>
    <scope>IDENTIFICATION</scope>
</reference>
<keyword evidence="2" id="KW-0443">Lipid metabolism</keyword>
<evidence type="ECO:0000313" key="4">
    <source>
        <dbReference type="EnsemblMetazoa" id="XP_050516045.1"/>
    </source>
</evidence>
<keyword evidence="2" id="KW-0378">Hydrolase</keyword>
<keyword evidence="2" id="KW-0442">Lipid degradation</keyword>
<evidence type="ECO:0000313" key="5">
    <source>
        <dbReference type="Proteomes" id="UP001652700"/>
    </source>
</evidence>
<evidence type="ECO:0000259" key="3">
    <source>
        <dbReference type="Pfam" id="PF04083"/>
    </source>
</evidence>
<evidence type="ECO:0000256" key="1">
    <source>
        <dbReference type="ARBA" id="ARBA00010701"/>
    </source>
</evidence>
<dbReference type="PANTHER" id="PTHR11005">
    <property type="entry name" value="LYSOSOMAL ACID LIPASE-RELATED"/>
    <property type="match status" value="1"/>
</dbReference>
<dbReference type="RefSeq" id="XP_050516045.1">
    <property type="nucleotide sequence ID" value="XM_050660088.1"/>
</dbReference>
<dbReference type="SUPFAM" id="SSF53474">
    <property type="entry name" value="alpha/beta-Hydrolases"/>
    <property type="match status" value="1"/>
</dbReference>
<dbReference type="InterPro" id="IPR006693">
    <property type="entry name" value="AB_hydrolase_lipase"/>
</dbReference>
<dbReference type="Proteomes" id="UP001652700">
    <property type="component" value="Unplaced"/>
</dbReference>
<dbReference type="InterPro" id="IPR029058">
    <property type="entry name" value="AB_hydrolase_fold"/>
</dbReference>
<feature type="domain" description="Partial AB-hydrolase lipase" evidence="3">
    <location>
        <begin position="31"/>
        <end position="87"/>
    </location>
</feature>
<keyword evidence="5" id="KW-1185">Reference proteome</keyword>
<dbReference type="InterPro" id="IPR025483">
    <property type="entry name" value="Lipase_euk"/>
</dbReference>
<organism evidence="4 5">
    <name type="scientific">Diabrotica virgifera virgifera</name>
    <name type="common">western corn rootworm</name>
    <dbReference type="NCBI Taxonomy" id="50390"/>
    <lineage>
        <taxon>Eukaryota</taxon>
        <taxon>Metazoa</taxon>
        <taxon>Ecdysozoa</taxon>
        <taxon>Arthropoda</taxon>
        <taxon>Hexapoda</taxon>
        <taxon>Insecta</taxon>
        <taxon>Pterygota</taxon>
        <taxon>Neoptera</taxon>
        <taxon>Endopterygota</taxon>
        <taxon>Coleoptera</taxon>
        <taxon>Polyphaga</taxon>
        <taxon>Cucujiformia</taxon>
        <taxon>Chrysomeloidea</taxon>
        <taxon>Chrysomelidae</taxon>
        <taxon>Galerucinae</taxon>
        <taxon>Diabroticina</taxon>
        <taxon>Diabroticites</taxon>
        <taxon>Diabrotica</taxon>
    </lineage>
</organism>
<accession>A0ABM5L0T2</accession>
<dbReference type="Pfam" id="PF04083">
    <property type="entry name" value="Abhydro_lipase"/>
    <property type="match status" value="1"/>
</dbReference>